<evidence type="ECO:0000256" key="3">
    <source>
        <dbReference type="ARBA" id="ARBA00022679"/>
    </source>
</evidence>
<evidence type="ECO:0000313" key="13">
    <source>
        <dbReference type="Proteomes" id="UP000646827"/>
    </source>
</evidence>
<comment type="caution">
    <text evidence="12">The sequence shown here is derived from an EMBL/GenBank/DDBJ whole genome shotgun (WGS) entry which is preliminary data.</text>
</comment>
<evidence type="ECO:0000256" key="5">
    <source>
        <dbReference type="ARBA" id="ARBA00022771"/>
    </source>
</evidence>
<dbReference type="PANTHER" id="PTHR46077:SF1">
    <property type="entry name" value="TOP1 BINDING ARGININE_SERINE RICH PROTEIN, E3 UBIQUITIN LIGASE"/>
    <property type="match status" value="1"/>
</dbReference>
<feature type="region of interest" description="Disordered" evidence="10">
    <location>
        <begin position="278"/>
        <end position="310"/>
    </location>
</feature>
<dbReference type="InterPro" id="IPR018957">
    <property type="entry name" value="Znf_C3HC4_RING-type"/>
</dbReference>
<feature type="region of interest" description="Disordered" evidence="10">
    <location>
        <begin position="30"/>
        <end position="73"/>
    </location>
</feature>
<accession>A0A8H7VQ94</accession>
<dbReference type="GO" id="GO:0008270">
    <property type="term" value="F:zinc ion binding"/>
    <property type="evidence" value="ECO:0007669"/>
    <property type="project" value="UniProtKB-KW"/>
</dbReference>
<keyword evidence="7" id="KW-0805">Transcription regulation</keyword>
<dbReference type="PROSITE" id="PS50089">
    <property type="entry name" value="ZF_RING_2"/>
    <property type="match status" value="1"/>
</dbReference>
<keyword evidence="3" id="KW-0808">Transferase</keyword>
<dbReference type="PROSITE" id="PS00518">
    <property type="entry name" value="ZF_RING_1"/>
    <property type="match status" value="1"/>
</dbReference>
<dbReference type="GO" id="GO:0061630">
    <property type="term" value="F:ubiquitin protein ligase activity"/>
    <property type="evidence" value="ECO:0007669"/>
    <property type="project" value="UniProtKB-EC"/>
</dbReference>
<dbReference type="GO" id="GO:0006513">
    <property type="term" value="P:protein monoubiquitination"/>
    <property type="evidence" value="ECO:0007669"/>
    <property type="project" value="TreeGrafter"/>
</dbReference>
<evidence type="ECO:0000256" key="4">
    <source>
        <dbReference type="ARBA" id="ARBA00022723"/>
    </source>
</evidence>
<dbReference type="Gene3D" id="3.30.40.10">
    <property type="entry name" value="Zinc/RING finger domain, C3HC4 (zinc finger)"/>
    <property type="match status" value="1"/>
</dbReference>
<dbReference type="GO" id="GO:0000209">
    <property type="term" value="P:protein polyubiquitination"/>
    <property type="evidence" value="ECO:0007669"/>
    <property type="project" value="TreeGrafter"/>
</dbReference>
<dbReference type="Proteomes" id="UP000646827">
    <property type="component" value="Unassembled WGS sequence"/>
</dbReference>
<evidence type="ECO:0000256" key="2">
    <source>
        <dbReference type="ARBA" id="ARBA00012483"/>
    </source>
</evidence>
<feature type="domain" description="RING-type" evidence="11">
    <location>
        <begin position="82"/>
        <end position="121"/>
    </location>
</feature>
<keyword evidence="13" id="KW-1185">Reference proteome</keyword>
<name>A0A8H7VQ94_9FUNG</name>
<evidence type="ECO:0000256" key="10">
    <source>
        <dbReference type="SAM" id="MobiDB-lite"/>
    </source>
</evidence>
<dbReference type="Pfam" id="PF00097">
    <property type="entry name" value="zf-C3HC4"/>
    <property type="match status" value="1"/>
</dbReference>
<evidence type="ECO:0000259" key="11">
    <source>
        <dbReference type="PROSITE" id="PS50089"/>
    </source>
</evidence>
<evidence type="ECO:0000313" key="12">
    <source>
        <dbReference type="EMBL" id="KAG2223059.1"/>
    </source>
</evidence>
<dbReference type="EC" id="2.3.2.27" evidence="2"/>
<dbReference type="InterPro" id="IPR017907">
    <property type="entry name" value="Znf_RING_CS"/>
</dbReference>
<keyword evidence="6" id="KW-0862">Zinc</keyword>
<gene>
    <name evidence="12" type="ORF">INT45_008260</name>
</gene>
<organism evidence="12 13">
    <name type="scientific">Circinella minor</name>
    <dbReference type="NCBI Taxonomy" id="1195481"/>
    <lineage>
        <taxon>Eukaryota</taxon>
        <taxon>Fungi</taxon>
        <taxon>Fungi incertae sedis</taxon>
        <taxon>Mucoromycota</taxon>
        <taxon>Mucoromycotina</taxon>
        <taxon>Mucoromycetes</taxon>
        <taxon>Mucorales</taxon>
        <taxon>Lichtheimiaceae</taxon>
        <taxon>Circinella</taxon>
    </lineage>
</organism>
<keyword evidence="8" id="KW-0804">Transcription</keyword>
<dbReference type="EMBL" id="JAEPRB010000069">
    <property type="protein sequence ID" value="KAG2223059.1"/>
    <property type="molecule type" value="Genomic_DNA"/>
</dbReference>
<keyword evidence="4" id="KW-0479">Metal-binding</keyword>
<evidence type="ECO:0000256" key="8">
    <source>
        <dbReference type="ARBA" id="ARBA00023163"/>
    </source>
</evidence>
<dbReference type="SMART" id="SM00184">
    <property type="entry name" value="RING"/>
    <property type="match status" value="1"/>
</dbReference>
<dbReference type="PANTHER" id="PTHR46077">
    <property type="entry name" value="E3 UBIQUITIN-PROTEIN LIGASE TOPORS"/>
    <property type="match status" value="1"/>
</dbReference>
<reference evidence="12 13" key="1">
    <citation type="submission" date="2020-12" db="EMBL/GenBank/DDBJ databases">
        <title>Metabolic potential, ecology and presence of endohyphal bacteria is reflected in genomic diversity of Mucoromycotina.</title>
        <authorList>
            <person name="Muszewska A."/>
            <person name="Okrasinska A."/>
            <person name="Steczkiewicz K."/>
            <person name="Drgas O."/>
            <person name="Orlowska M."/>
            <person name="Perlinska-Lenart U."/>
            <person name="Aleksandrzak-Piekarczyk T."/>
            <person name="Szatraj K."/>
            <person name="Zielenkiewicz U."/>
            <person name="Pilsyk S."/>
            <person name="Malc E."/>
            <person name="Mieczkowski P."/>
            <person name="Kruszewska J.S."/>
            <person name="Biernat P."/>
            <person name="Pawlowska J."/>
        </authorList>
    </citation>
    <scope>NUCLEOTIDE SEQUENCE [LARGE SCALE GENOMIC DNA]</scope>
    <source>
        <strain evidence="12 13">CBS 142.35</strain>
    </source>
</reference>
<feature type="compositionally biased region" description="Low complexity" evidence="10">
    <location>
        <begin position="256"/>
        <end position="270"/>
    </location>
</feature>
<dbReference type="InterPro" id="IPR013083">
    <property type="entry name" value="Znf_RING/FYVE/PHD"/>
</dbReference>
<sequence>MGKRKRLGTIITKTENFDNNCNNTISNCTDSKSSSNNSSNCNSNKGSCTSTTSTGSNSNNKDDNNNNNNNNNNSSTIIKPTCSICIQPYIRRTFLQPCYHSFCFTCIRQWINIAPNCPLCKQAIDSLIYNMDETTNTFQEYVLHDHDHHNPSPELPPTSLQDRILPLRRQIYYTQYKNVIYPPVANRFAHVQYITPVHIPKKKKEEGGYDDWCVQVSTFLTREVPAIMGKASDSFTERHIKAILLTPYEANKQHNKPTTTTTASNSSKSFSFSPSSFSSSSSSSPVSFTSNNSNNTAKNNQQQQQRQQRMSMYDSNVIQELGEWLTIGTKDLDGDNVARKFIDEIMAFIKSGMDYWTFVATVIYEE</sequence>
<comment type="catalytic activity">
    <reaction evidence="1">
        <text>S-ubiquitinyl-[E2 ubiquitin-conjugating enzyme]-L-cysteine + [acceptor protein]-L-lysine = [E2 ubiquitin-conjugating enzyme]-L-cysteine + N(6)-ubiquitinyl-[acceptor protein]-L-lysine.</text>
        <dbReference type="EC" id="2.3.2.27"/>
    </reaction>
</comment>
<protein>
    <recommendedName>
        <fullName evidence="2">RING-type E3 ubiquitin transferase</fullName>
        <ecNumber evidence="2">2.3.2.27</ecNumber>
    </recommendedName>
</protein>
<evidence type="ECO:0000256" key="7">
    <source>
        <dbReference type="ARBA" id="ARBA00023015"/>
    </source>
</evidence>
<dbReference type="SUPFAM" id="SSF57850">
    <property type="entry name" value="RING/U-box"/>
    <property type="match status" value="1"/>
</dbReference>
<dbReference type="InterPro" id="IPR001841">
    <property type="entry name" value="Znf_RING"/>
</dbReference>
<feature type="compositionally biased region" description="Low complexity" evidence="10">
    <location>
        <begin position="278"/>
        <end position="309"/>
    </location>
</feature>
<dbReference type="AlphaFoldDB" id="A0A8H7VQ94"/>
<feature type="region of interest" description="Disordered" evidence="10">
    <location>
        <begin position="251"/>
        <end position="270"/>
    </location>
</feature>
<dbReference type="OrthoDB" id="21204at2759"/>
<evidence type="ECO:0000256" key="9">
    <source>
        <dbReference type="PROSITE-ProRule" id="PRU00175"/>
    </source>
</evidence>
<evidence type="ECO:0000256" key="1">
    <source>
        <dbReference type="ARBA" id="ARBA00000900"/>
    </source>
</evidence>
<keyword evidence="5 9" id="KW-0863">Zinc-finger</keyword>
<evidence type="ECO:0000256" key="6">
    <source>
        <dbReference type="ARBA" id="ARBA00022833"/>
    </source>
</evidence>
<proteinExistence type="predicted"/>